<proteinExistence type="predicted"/>
<protein>
    <submittedName>
        <fullName evidence="2">Uncharacterized protein</fullName>
    </submittedName>
</protein>
<dbReference type="KEGG" id="snep:Enr13x_27330"/>
<evidence type="ECO:0000313" key="3">
    <source>
        <dbReference type="Proteomes" id="UP000319004"/>
    </source>
</evidence>
<dbReference type="EMBL" id="CP037423">
    <property type="protein sequence ID" value="QDV42882.1"/>
    <property type="molecule type" value="Genomic_DNA"/>
</dbReference>
<dbReference type="Proteomes" id="UP000319004">
    <property type="component" value="Chromosome"/>
</dbReference>
<evidence type="ECO:0000256" key="1">
    <source>
        <dbReference type="SAM" id="SignalP"/>
    </source>
</evidence>
<gene>
    <name evidence="2" type="ORF">Enr13x_27330</name>
</gene>
<feature type="chain" id="PRO_5022092830" evidence="1">
    <location>
        <begin position="41"/>
        <end position="164"/>
    </location>
</feature>
<dbReference type="RefSeq" id="WP_145386594.1">
    <property type="nucleotide sequence ID" value="NZ_CP037423.1"/>
</dbReference>
<dbReference type="AlphaFoldDB" id="A0A518HPW7"/>
<accession>A0A518HPW7</accession>
<keyword evidence="1" id="KW-0732">Signal</keyword>
<reference evidence="2 3" key="1">
    <citation type="submission" date="2019-03" db="EMBL/GenBank/DDBJ databases">
        <title>Deep-cultivation of Planctomycetes and their phenomic and genomic characterization uncovers novel biology.</title>
        <authorList>
            <person name="Wiegand S."/>
            <person name="Jogler M."/>
            <person name="Boedeker C."/>
            <person name="Pinto D."/>
            <person name="Vollmers J."/>
            <person name="Rivas-Marin E."/>
            <person name="Kohn T."/>
            <person name="Peeters S.H."/>
            <person name="Heuer A."/>
            <person name="Rast P."/>
            <person name="Oberbeckmann S."/>
            <person name="Bunk B."/>
            <person name="Jeske O."/>
            <person name="Meyerdierks A."/>
            <person name="Storesund J.E."/>
            <person name="Kallscheuer N."/>
            <person name="Luecker S."/>
            <person name="Lage O.M."/>
            <person name="Pohl T."/>
            <person name="Merkel B.J."/>
            <person name="Hornburger P."/>
            <person name="Mueller R.-W."/>
            <person name="Bruemmer F."/>
            <person name="Labrenz M."/>
            <person name="Spormann A.M."/>
            <person name="Op den Camp H."/>
            <person name="Overmann J."/>
            <person name="Amann R."/>
            <person name="Jetten M.S.M."/>
            <person name="Mascher T."/>
            <person name="Medema M.H."/>
            <person name="Devos D.P."/>
            <person name="Kaster A.-K."/>
            <person name="Ovreas L."/>
            <person name="Rohde M."/>
            <person name="Galperin M.Y."/>
            <person name="Jogler C."/>
        </authorList>
    </citation>
    <scope>NUCLEOTIDE SEQUENCE [LARGE SCALE GENOMIC DNA]</scope>
    <source>
        <strain evidence="2 3">Enr13</strain>
    </source>
</reference>
<feature type="signal peptide" evidence="1">
    <location>
        <begin position="1"/>
        <end position="40"/>
    </location>
</feature>
<evidence type="ECO:0000313" key="2">
    <source>
        <dbReference type="EMBL" id="QDV42882.1"/>
    </source>
</evidence>
<organism evidence="2 3">
    <name type="scientific">Stieleria neptunia</name>
    <dbReference type="NCBI Taxonomy" id="2527979"/>
    <lineage>
        <taxon>Bacteria</taxon>
        <taxon>Pseudomonadati</taxon>
        <taxon>Planctomycetota</taxon>
        <taxon>Planctomycetia</taxon>
        <taxon>Pirellulales</taxon>
        <taxon>Pirellulaceae</taxon>
        <taxon>Stieleria</taxon>
    </lineage>
</organism>
<keyword evidence="3" id="KW-1185">Reference proteome</keyword>
<name>A0A518HPW7_9BACT</name>
<sequence precursor="true">MKTVENLRMNTRLKRTLPDPLSRCILLAVFAALLSGAAAAEELPPIESVDAATRSMWLIDGVVVDSVSSEPIPDFTVTPGSLSTDDAGRSTVRWRDNLKREMIAGRLRWPRTSGFSVMRFQVTADGYRPAVTQRIWRGGPHTQIKVRLVPVDEAQTKASQALAP</sequence>
<dbReference type="OrthoDB" id="279966at2"/>